<organism evidence="3 4">
    <name type="scientific">Cellulosimicrobium aquatile</name>
    <dbReference type="NCBI Taxonomy" id="1612203"/>
    <lineage>
        <taxon>Bacteria</taxon>
        <taxon>Bacillati</taxon>
        <taxon>Actinomycetota</taxon>
        <taxon>Actinomycetes</taxon>
        <taxon>Micrococcales</taxon>
        <taxon>Promicromonosporaceae</taxon>
        <taxon>Cellulosimicrobium</taxon>
    </lineage>
</organism>
<gene>
    <name evidence="3" type="ORF">SAMN05518682_1366</name>
</gene>
<dbReference type="RefSeq" id="WP_076404375.1">
    <property type="nucleotide sequence ID" value="NZ_FTMI01000002.1"/>
</dbReference>
<dbReference type="Proteomes" id="UP000186235">
    <property type="component" value="Unassembled WGS sequence"/>
</dbReference>
<reference evidence="4" key="1">
    <citation type="submission" date="2017-01" db="EMBL/GenBank/DDBJ databases">
        <authorList>
            <person name="Varghese N."/>
            <person name="Submissions S."/>
        </authorList>
    </citation>
    <scope>NUCLEOTIDE SEQUENCE [LARGE SCALE GENOMIC DNA]</scope>
    <source>
        <strain evidence="4">3bp</strain>
    </source>
</reference>
<keyword evidence="4" id="KW-1185">Reference proteome</keyword>
<evidence type="ECO:0000313" key="4">
    <source>
        <dbReference type="Proteomes" id="UP000186235"/>
    </source>
</evidence>
<evidence type="ECO:0000256" key="1">
    <source>
        <dbReference type="SAM" id="MobiDB-lite"/>
    </source>
</evidence>
<feature type="compositionally biased region" description="Gly residues" evidence="1">
    <location>
        <begin position="1029"/>
        <end position="1042"/>
    </location>
</feature>
<proteinExistence type="predicted"/>
<name>A0A1N6Q6H9_9MICO</name>
<dbReference type="EMBL" id="FTMI01000002">
    <property type="protein sequence ID" value="SIQ12145.1"/>
    <property type="molecule type" value="Genomic_DNA"/>
</dbReference>
<dbReference type="AlphaFoldDB" id="A0A1N6Q6H9"/>
<evidence type="ECO:0000259" key="2">
    <source>
        <dbReference type="Pfam" id="PF18731"/>
    </source>
</evidence>
<sequence length="1151" mass="125367">MALSNKEKVGRGLTLLADGLRPFVDEHMTAALPAGTPPGTEWVSVLAARDAAKHGTAKTYSTDDPRFLLKVVTEEWRVFSGVLGRPEQALASELRAVGNRWAHDPSISSDDTYRALDTAERLLTAVGAKDQAEAVSKIRLDHQRQVFEDQTRKTVKAASAAVNVPGTQAGTAIKPWRDVITPHRDVATGQFNAAEFAADLHQVATGQAKAPEYTDPREFFARTYVTGGLAELLERALRRVSGDLNASPVMNLQTQFGGGKTHSMLALYHLFSGITTAQLPQAVQEIVGTVFPRAVADDTEPGDDPLATLDVRRVTLVGTHLSPSQPLVKEDGTEVRTLWGELAWQLGGRPAYDRVARADEQGVPPGDVLADLVREHAPAVILIDEWVAYARLLVGKEGLPGGDFAAQFTFAQHLTELVRAVPGAMLVVSIPASDTLDAGGGGSALEVGGPNGREALERLQHVVGRTADDWRPASATESFEIVKRRLFEEPDAVARADIAAVARQYAQYYQQSTGQFPRDVTSGEYENRIRVAYPIHPELFDRLYEDWSTLEKFQRTRGVLRLMSIVIHALWSAQDASPLISPGTIPVHDPAVFSELTKYLPDNWKPIVDSDIDGEASTPVKIDTERPSFGSRALTRRIARTIFLGSAPTLGTAHKGLERPRVWLGVAVPGDTMGHFGDALEILGQRATYLYSESGRYWYDTTASISRQAADRADRLREVPEDVWAEIVRRLNPLSRGAHGMFAGVHVAPQDTGDVPDTDEVRLVVVHPSMTYGKETSKARDFAEDLLLHVGNGQRARRNMVVLVAADAQRYDELEAAAREYLAWTSIVRDADALDLRPQQLKQAQGRAAQADDTVTSRISATYTAGLVPQQLDPKAPASIVFERIAEGKGPLPERVSEKLRRGQELAVSYAPINVRMALDGALSSVWSAGHVEFGRLWDFYSRYPYLDRLRDRRVLEDAVLATRTSLVWTDEGFAIAYGFDADTGVYDRLWLPGDVPEPLSLSDSMLLVRPDRALAQRAAEQVPVDGGPDAGGASGGTSGGDDGSDAGRRAPAPMPGPDGNPPSPGPTPPRRAVQRRFFGAKVLSPERYAGDFAKVTQEVIQHLAAADAVDLEVRIEITATAPDGFTEQQVRTVRENATQLTFDQAGFEES</sequence>
<protein>
    <submittedName>
        <fullName evidence="3">Predicted ATPase, AAA+ superfamily</fullName>
    </submittedName>
</protein>
<evidence type="ECO:0000313" key="3">
    <source>
        <dbReference type="EMBL" id="SIQ12145.1"/>
    </source>
</evidence>
<dbReference type="InterPro" id="IPR007555">
    <property type="entry name" value="DUF499"/>
</dbReference>
<feature type="region of interest" description="Disordered" evidence="1">
    <location>
        <begin position="1018"/>
        <end position="1072"/>
    </location>
</feature>
<dbReference type="Pfam" id="PF18731">
    <property type="entry name" value="HEPN_Swt1"/>
    <property type="match status" value="1"/>
</dbReference>
<dbReference type="InterPro" id="IPR041650">
    <property type="entry name" value="HEPN_Swt1"/>
</dbReference>
<dbReference type="Pfam" id="PF04465">
    <property type="entry name" value="DUF499"/>
    <property type="match status" value="1"/>
</dbReference>
<accession>A0A1N6Q6H9</accession>
<feature type="compositionally biased region" description="Pro residues" evidence="1">
    <location>
        <begin position="1053"/>
        <end position="1070"/>
    </location>
</feature>
<feature type="domain" description="Swt1-like HEPN" evidence="2">
    <location>
        <begin position="11"/>
        <end position="127"/>
    </location>
</feature>